<dbReference type="EMBL" id="CP036279">
    <property type="protein sequence ID" value="QDU61083.1"/>
    <property type="molecule type" value="Genomic_DNA"/>
</dbReference>
<feature type="domain" description="N-acetyltransferase" evidence="1">
    <location>
        <begin position="2"/>
        <end position="157"/>
    </location>
</feature>
<evidence type="ECO:0000313" key="2">
    <source>
        <dbReference type="EMBL" id="QDU61083.1"/>
    </source>
</evidence>
<dbReference type="Pfam" id="PF00583">
    <property type="entry name" value="Acetyltransf_1"/>
    <property type="match status" value="1"/>
</dbReference>
<dbReference type="RefSeq" id="WP_145257721.1">
    <property type="nucleotide sequence ID" value="NZ_CP036279.1"/>
</dbReference>
<dbReference type="Gene3D" id="3.40.630.90">
    <property type="match status" value="1"/>
</dbReference>
<dbReference type="SUPFAM" id="SSF55729">
    <property type="entry name" value="Acyl-CoA N-acyltransferases (Nat)"/>
    <property type="match status" value="1"/>
</dbReference>
<name>A0A518B267_9BACT</name>
<dbReference type="PROSITE" id="PS51186">
    <property type="entry name" value="GNAT"/>
    <property type="match status" value="1"/>
</dbReference>
<dbReference type="Proteomes" id="UP000317093">
    <property type="component" value="Chromosome"/>
</dbReference>
<gene>
    <name evidence="2" type="ORF">Pan216_19370</name>
</gene>
<evidence type="ECO:0000313" key="3">
    <source>
        <dbReference type="Proteomes" id="UP000317093"/>
    </source>
</evidence>
<dbReference type="AlphaFoldDB" id="A0A518B267"/>
<dbReference type="Gene3D" id="3.40.630.30">
    <property type="match status" value="1"/>
</dbReference>
<proteinExistence type="predicted"/>
<organism evidence="2 3">
    <name type="scientific">Kolteria novifilia</name>
    <dbReference type="NCBI Taxonomy" id="2527975"/>
    <lineage>
        <taxon>Bacteria</taxon>
        <taxon>Pseudomonadati</taxon>
        <taxon>Planctomycetota</taxon>
        <taxon>Planctomycetia</taxon>
        <taxon>Kolteriales</taxon>
        <taxon>Kolteriaceae</taxon>
        <taxon>Kolteria</taxon>
    </lineage>
</organism>
<dbReference type="OrthoDB" id="46888at2"/>
<dbReference type="InterPro" id="IPR000182">
    <property type="entry name" value="GNAT_dom"/>
</dbReference>
<protein>
    <recommendedName>
        <fullName evidence="1">N-acetyltransferase domain-containing protein</fullName>
    </recommendedName>
</protein>
<reference evidence="2 3" key="1">
    <citation type="submission" date="2019-02" db="EMBL/GenBank/DDBJ databases">
        <title>Deep-cultivation of Planctomycetes and their phenomic and genomic characterization uncovers novel biology.</title>
        <authorList>
            <person name="Wiegand S."/>
            <person name="Jogler M."/>
            <person name="Boedeker C."/>
            <person name="Pinto D."/>
            <person name="Vollmers J."/>
            <person name="Rivas-Marin E."/>
            <person name="Kohn T."/>
            <person name="Peeters S.H."/>
            <person name="Heuer A."/>
            <person name="Rast P."/>
            <person name="Oberbeckmann S."/>
            <person name="Bunk B."/>
            <person name="Jeske O."/>
            <person name="Meyerdierks A."/>
            <person name="Storesund J.E."/>
            <person name="Kallscheuer N."/>
            <person name="Luecker S."/>
            <person name="Lage O.M."/>
            <person name="Pohl T."/>
            <person name="Merkel B.J."/>
            <person name="Hornburger P."/>
            <person name="Mueller R.-W."/>
            <person name="Bruemmer F."/>
            <person name="Labrenz M."/>
            <person name="Spormann A.M."/>
            <person name="Op den Camp H."/>
            <person name="Overmann J."/>
            <person name="Amann R."/>
            <person name="Jetten M.S.M."/>
            <person name="Mascher T."/>
            <person name="Medema M.H."/>
            <person name="Devos D.P."/>
            <person name="Kaster A.-K."/>
            <person name="Ovreas L."/>
            <person name="Rohde M."/>
            <person name="Galperin M.Y."/>
            <person name="Jogler C."/>
        </authorList>
    </citation>
    <scope>NUCLEOTIDE SEQUENCE [LARGE SCALE GENOMIC DNA]</scope>
    <source>
        <strain evidence="2 3">Pan216</strain>
    </source>
</reference>
<keyword evidence="3" id="KW-1185">Reference proteome</keyword>
<dbReference type="GO" id="GO:0016747">
    <property type="term" value="F:acyltransferase activity, transferring groups other than amino-acyl groups"/>
    <property type="evidence" value="ECO:0007669"/>
    <property type="project" value="InterPro"/>
</dbReference>
<dbReference type="KEGG" id="knv:Pan216_19370"/>
<accession>A0A518B267</accession>
<sequence>MVHLRAMRDDEFDRVAELIFESTNYWYERHGFGHIFLGQPSDCRLFCEVYEDLDPGCCLLAIDDETEEPLGSCFYRSRETHWSLGIMNAHSKAAGKGVAKGLLREIIRRATEAGKPLRLFSSALNLDSYSLYTRSGLAPYAIFQDMILPVPKKGLLSEVVDTSRVRDATLEDLDSIVALEREVWGIGRAGDWKYFLENRRGIWHASVIEREDRTLAGVLASVHHPGSNMLGPGVALDATAASALILAELNVHRGRSPVFLVPAANRELVGLMYGLGARNCELHVGQSLGPPPTIKGVVLPTFMPETC</sequence>
<dbReference type="InterPro" id="IPR016181">
    <property type="entry name" value="Acyl_CoA_acyltransferase"/>
</dbReference>
<evidence type="ECO:0000259" key="1">
    <source>
        <dbReference type="PROSITE" id="PS51186"/>
    </source>
</evidence>